<dbReference type="RefSeq" id="XP_035885887.1">
    <property type="nucleotide sequence ID" value="XM_036029994.1"/>
</dbReference>
<keyword evidence="2" id="KW-1185">Reference proteome</keyword>
<feature type="compositionally biased region" description="Low complexity" evidence="1">
    <location>
        <begin position="12"/>
        <end position="21"/>
    </location>
</feature>
<feature type="region of interest" description="Disordered" evidence="1">
    <location>
        <begin position="1"/>
        <end position="124"/>
    </location>
</feature>
<feature type="compositionally biased region" description="Pro residues" evidence="1">
    <location>
        <begin position="231"/>
        <end position="240"/>
    </location>
</feature>
<feature type="compositionally biased region" description="Low complexity" evidence="1">
    <location>
        <begin position="221"/>
        <end position="230"/>
    </location>
</feature>
<feature type="compositionally biased region" description="Gly residues" evidence="1">
    <location>
        <begin position="44"/>
        <end position="53"/>
    </location>
</feature>
<feature type="compositionally biased region" description="Basic and acidic residues" evidence="1">
    <location>
        <begin position="137"/>
        <end position="147"/>
    </location>
</feature>
<dbReference type="AlphaFoldDB" id="A0A7E6E4E1"/>
<proteinExistence type="predicted"/>
<accession>A0A7E6E4E1</accession>
<evidence type="ECO:0000313" key="3">
    <source>
        <dbReference type="RefSeq" id="XP_035885887.1"/>
    </source>
</evidence>
<name>A0A7E6E4E1_9CHIR</name>
<dbReference type="Proteomes" id="UP000504628">
    <property type="component" value="Chromosome 6"/>
</dbReference>
<feature type="compositionally biased region" description="Basic residues" evidence="1">
    <location>
        <begin position="58"/>
        <end position="68"/>
    </location>
</feature>
<evidence type="ECO:0000313" key="2">
    <source>
        <dbReference type="Proteomes" id="UP000504628"/>
    </source>
</evidence>
<protein>
    <submittedName>
        <fullName evidence="3">Pre-mRNA-splicing factor cwc22-like</fullName>
    </submittedName>
</protein>
<reference evidence="3" key="1">
    <citation type="submission" date="2025-08" db="UniProtKB">
        <authorList>
            <consortium name="RefSeq"/>
        </authorList>
    </citation>
    <scope>IDENTIFICATION</scope>
    <source>
        <tissue evidence="3">Muscle</tissue>
    </source>
</reference>
<dbReference type="InParanoid" id="A0A7E6E4E1"/>
<dbReference type="KEGG" id="pdic:118501447"/>
<gene>
    <name evidence="3" type="primary">LOC118501447</name>
</gene>
<sequence>MPLSRGPDPRALRLPPRAVGAARRRTQGQQHSIARTHQVRGTGPCRGPGGCGPQGRRAGGRARPKLRIRGCPALQPAGRDLGRSQSPWQGRGPGVPSLQRCGSSAPEPRARLEGEGEPPPQGRRLLCRCLTWARSGGEARDRDRQQEGRAATNTQVSPASGPPTRPACSYLSTRAALPPGNLRRRGLLCPSANRPERTSFSRGQTPARLPGPRLRHHPPARGRSPPGADLPEPPLPPGLFPNPECSRAAGGVSSFLGHIST</sequence>
<organism evidence="2 3">
    <name type="scientific">Phyllostomus discolor</name>
    <name type="common">pale spear-nosed bat</name>
    <dbReference type="NCBI Taxonomy" id="89673"/>
    <lineage>
        <taxon>Eukaryota</taxon>
        <taxon>Metazoa</taxon>
        <taxon>Chordata</taxon>
        <taxon>Craniata</taxon>
        <taxon>Vertebrata</taxon>
        <taxon>Euteleostomi</taxon>
        <taxon>Mammalia</taxon>
        <taxon>Eutheria</taxon>
        <taxon>Laurasiatheria</taxon>
        <taxon>Chiroptera</taxon>
        <taxon>Yangochiroptera</taxon>
        <taxon>Phyllostomidae</taxon>
        <taxon>Phyllostominae</taxon>
        <taxon>Phyllostomus</taxon>
    </lineage>
</organism>
<evidence type="ECO:0000256" key="1">
    <source>
        <dbReference type="SAM" id="MobiDB-lite"/>
    </source>
</evidence>
<dbReference type="GeneID" id="118501447"/>
<feature type="region of interest" description="Disordered" evidence="1">
    <location>
        <begin position="136"/>
        <end position="261"/>
    </location>
</feature>